<evidence type="ECO:0000256" key="4">
    <source>
        <dbReference type="ARBA" id="ARBA00022786"/>
    </source>
</evidence>
<dbReference type="EMBL" id="BTRK01000003">
    <property type="protein sequence ID" value="GMR40303.1"/>
    <property type="molecule type" value="Genomic_DNA"/>
</dbReference>
<dbReference type="GO" id="GO:0016579">
    <property type="term" value="P:protein deubiquitination"/>
    <property type="evidence" value="ECO:0007669"/>
    <property type="project" value="InterPro"/>
</dbReference>
<keyword evidence="8" id="KW-1133">Transmembrane helix</keyword>
<protein>
    <recommendedName>
        <fullName evidence="2">ubiquitinyl hydrolase 1</fullName>
        <ecNumber evidence="2">3.4.19.12</ecNumber>
    </recommendedName>
</protein>
<comment type="catalytic activity">
    <reaction evidence="1">
        <text>Thiol-dependent hydrolysis of ester, thioester, amide, peptide and isopeptide bonds formed by the C-terminal Gly of ubiquitin (a 76-residue protein attached to proteins as an intracellular targeting signal).</text>
        <dbReference type="EC" id="3.4.19.12"/>
    </reaction>
</comment>
<feature type="compositionally biased region" description="Basic and acidic residues" evidence="7">
    <location>
        <begin position="115"/>
        <end position="125"/>
    </location>
</feature>
<dbReference type="Pfam" id="PF00443">
    <property type="entry name" value="UCH"/>
    <property type="match status" value="1"/>
</dbReference>
<evidence type="ECO:0000256" key="3">
    <source>
        <dbReference type="ARBA" id="ARBA00022670"/>
    </source>
</evidence>
<reference evidence="11" key="1">
    <citation type="submission" date="2022-10" db="EMBL/GenBank/DDBJ databases">
        <title>Genome assembly of Pristionchus species.</title>
        <authorList>
            <person name="Yoshida K."/>
            <person name="Sommer R.J."/>
        </authorList>
    </citation>
    <scope>NUCLEOTIDE SEQUENCE [LARGE SCALE GENOMIC DNA]</scope>
    <source>
        <strain evidence="11">RS5460</strain>
    </source>
</reference>
<evidence type="ECO:0000256" key="2">
    <source>
        <dbReference type="ARBA" id="ARBA00012759"/>
    </source>
</evidence>
<gene>
    <name evidence="10" type="ORF">PMAYCL1PPCAC_10498</name>
</gene>
<feature type="compositionally biased region" description="Acidic residues" evidence="7">
    <location>
        <begin position="101"/>
        <end position="114"/>
    </location>
</feature>
<feature type="non-terminal residue" evidence="10">
    <location>
        <position position="281"/>
    </location>
</feature>
<dbReference type="Gene3D" id="3.90.70.10">
    <property type="entry name" value="Cysteine proteinases"/>
    <property type="match status" value="1"/>
</dbReference>
<feature type="non-terminal residue" evidence="10">
    <location>
        <position position="1"/>
    </location>
</feature>
<feature type="transmembrane region" description="Helical" evidence="8">
    <location>
        <begin position="12"/>
        <end position="29"/>
    </location>
</feature>
<dbReference type="InterPro" id="IPR001394">
    <property type="entry name" value="Peptidase_C19_UCH"/>
</dbReference>
<dbReference type="Proteomes" id="UP001328107">
    <property type="component" value="Unassembled WGS sequence"/>
</dbReference>
<dbReference type="InterPro" id="IPR038765">
    <property type="entry name" value="Papain-like_cys_pep_sf"/>
</dbReference>
<keyword evidence="3" id="KW-0645">Protease</keyword>
<dbReference type="InterPro" id="IPR044635">
    <property type="entry name" value="UBP14-like"/>
</dbReference>
<dbReference type="PROSITE" id="PS50235">
    <property type="entry name" value="USP_3"/>
    <property type="match status" value="1"/>
</dbReference>
<proteinExistence type="predicted"/>
<dbReference type="EC" id="3.4.19.12" evidence="2"/>
<feature type="domain" description="USP" evidence="9">
    <location>
        <begin position="133"/>
        <end position="281"/>
    </location>
</feature>
<comment type="caution">
    <text evidence="10">The sequence shown here is derived from an EMBL/GenBank/DDBJ whole genome shotgun (WGS) entry which is preliminary data.</text>
</comment>
<evidence type="ECO:0000313" key="10">
    <source>
        <dbReference type="EMBL" id="GMR40303.1"/>
    </source>
</evidence>
<accession>A0AAN4ZKY1</accession>
<evidence type="ECO:0000256" key="1">
    <source>
        <dbReference type="ARBA" id="ARBA00000707"/>
    </source>
</evidence>
<feature type="region of interest" description="Disordered" evidence="7">
    <location>
        <begin position="57"/>
        <end position="125"/>
    </location>
</feature>
<dbReference type="InterPro" id="IPR028889">
    <property type="entry name" value="USP"/>
</dbReference>
<evidence type="ECO:0000313" key="11">
    <source>
        <dbReference type="Proteomes" id="UP001328107"/>
    </source>
</evidence>
<evidence type="ECO:0000256" key="8">
    <source>
        <dbReference type="SAM" id="Phobius"/>
    </source>
</evidence>
<keyword evidence="6" id="KW-0788">Thiol protease</keyword>
<dbReference type="GO" id="GO:0004843">
    <property type="term" value="F:cysteine-type deubiquitinase activity"/>
    <property type="evidence" value="ECO:0007669"/>
    <property type="project" value="UniProtKB-EC"/>
</dbReference>
<evidence type="ECO:0000256" key="5">
    <source>
        <dbReference type="ARBA" id="ARBA00022801"/>
    </source>
</evidence>
<dbReference type="PANTHER" id="PTHR43982:SF1">
    <property type="entry name" value="UBIQUITIN CARBOXYL-TERMINAL HYDROLASE 14"/>
    <property type="match status" value="1"/>
</dbReference>
<keyword evidence="8" id="KW-0812">Transmembrane</keyword>
<dbReference type="GO" id="GO:0070628">
    <property type="term" value="F:proteasome binding"/>
    <property type="evidence" value="ECO:0007669"/>
    <property type="project" value="TreeGrafter"/>
</dbReference>
<keyword evidence="5" id="KW-0378">Hydrolase</keyword>
<dbReference type="PANTHER" id="PTHR43982">
    <property type="entry name" value="UBIQUITIN CARBOXYL-TERMINAL HYDROLASE"/>
    <property type="match status" value="1"/>
</dbReference>
<evidence type="ECO:0000259" key="9">
    <source>
        <dbReference type="PROSITE" id="PS50235"/>
    </source>
</evidence>
<keyword evidence="11" id="KW-1185">Reference proteome</keyword>
<sequence length="281" mass="32321">DYMWTSLGTHFVSLVLSTVLILAFVYAALRRFAPTEEQLDAYEEWKKGEKERKLREKEIMKHGCKKKPARGDQENDDSNLPRIQVTQPSLDEEKEEGKKEEEEEEYEEEEEEDETIGKGEKDEVTISRTALPRGVKNLGSTCYIGAALQALHSLKDVRRAVQVCCDGTPQSDDNDFMRLIRSVNDIFEEMEHIWSTPIEDPIKPNHLIEILRTIRSEFSNESECSAFSQHDTNDFILLVLQGLEEKLSTIGRDSKEFFTVQLQSTLSESGEERVRTDIDNQ</sequence>
<organism evidence="10 11">
    <name type="scientific">Pristionchus mayeri</name>
    <dbReference type="NCBI Taxonomy" id="1317129"/>
    <lineage>
        <taxon>Eukaryota</taxon>
        <taxon>Metazoa</taxon>
        <taxon>Ecdysozoa</taxon>
        <taxon>Nematoda</taxon>
        <taxon>Chromadorea</taxon>
        <taxon>Rhabditida</taxon>
        <taxon>Rhabditina</taxon>
        <taxon>Diplogasteromorpha</taxon>
        <taxon>Diplogasteroidea</taxon>
        <taxon>Neodiplogasteridae</taxon>
        <taxon>Pristionchus</taxon>
    </lineage>
</organism>
<evidence type="ECO:0000256" key="7">
    <source>
        <dbReference type="SAM" id="MobiDB-lite"/>
    </source>
</evidence>
<dbReference type="GO" id="GO:0043161">
    <property type="term" value="P:proteasome-mediated ubiquitin-dependent protein catabolic process"/>
    <property type="evidence" value="ECO:0007669"/>
    <property type="project" value="InterPro"/>
</dbReference>
<keyword evidence="4" id="KW-0833">Ubl conjugation pathway</keyword>
<name>A0AAN4ZKY1_9BILA</name>
<dbReference type="SUPFAM" id="SSF54001">
    <property type="entry name" value="Cysteine proteinases"/>
    <property type="match status" value="1"/>
</dbReference>
<evidence type="ECO:0000256" key="6">
    <source>
        <dbReference type="ARBA" id="ARBA00022807"/>
    </source>
</evidence>
<keyword evidence="8" id="KW-0472">Membrane</keyword>
<dbReference type="AlphaFoldDB" id="A0AAN4ZKY1"/>
<dbReference type="GO" id="GO:0061136">
    <property type="term" value="P:regulation of proteasomal protein catabolic process"/>
    <property type="evidence" value="ECO:0007669"/>
    <property type="project" value="TreeGrafter"/>
</dbReference>